<dbReference type="Pfam" id="PF10824">
    <property type="entry name" value="T7SS_ESX_EspC"/>
    <property type="match status" value="1"/>
</dbReference>
<dbReference type="EMBL" id="JAHBOH010000001">
    <property type="protein sequence ID" value="MBT0994539.1"/>
    <property type="molecule type" value="Genomic_DNA"/>
</dbReference>
<evidence type="ECO:0000313" key="1">
    <source>
        <dbReference type="EMBL" id="MBT0994539.1"/>
    </source>
</evidence>
<keyword evidence="2" id="KW-1185">Reference proteome</keyword>
<evidence type="ECO:0000313" key="2">
    <source>
        <dbReference type="Proteomes" id="UP000722125"/>
    </source>
</evidence>
<evidence type="ECO:0008006" key="3">
    <source>
        <dbReference type="Google" id="ProtNLM"/>
    </source>
</evidence>
<dbReference type="RefSeq" id="WP_214349708.1">
    <property type="nucleotide sequence ID" value="NZ_JAHBOH010000001.1"/>
</dbReference>
<name>A0ABS5TZH3_9CELL</name>
<gene>
    <name evidence="1" type="ORF">KIN34_09600</name>
</gene>
<protein>
    <recommendedName>
        <fullName evidence="3">ESX-1 secretion-associated protein</fullName>
    </recommendedName>
</protein>
<proteinExistence type="predicted"/>
<dbReference type="InterPro" id="IPR022536">
    <property type="entry name" value="EspC"/>
</dbReference>
<reference evidence="1 2" key="1">
    <citation type="submission" date="2021-05" db="EMBL/GenBank/DDBJ databases">
        <title>Description of Cellulomonas sp. DKR-3 sp. nov.</title>
        <authorList>
            <person name="Dahal R.H."/>
            <person name="Chaudhary D.K."/>
        </authorList>
    </citation>
    <scope>NUCLEOTIDE SEQUENCE [LARGE SCALE GENOMIC DNA]</scope>
    <source>
        <strain evidence="1 2">DKR-3</strain>
    </source>
</reference>
<accession>A0ABS5TZH3</accession>
<organism evidence="1 2">
    <name type="scientific">Cellulomonas fulva</name>
    <dbReference type="NCBI Taxonomy" id="2835530"/>
    <lineage>
        <taxon>Bacteria</taxon>
        <taxon>Bacillati</taxon>
        <taxon>Actinomycetota</taxon>
        <taxon>Actinomycetes</taxon>
        <taxon>Micrococcales</taxon>
        <taxon>Cellulomonadaceae</taxon>
        <taxon>Cellulomonas</taxon>
    </lineage>
</organism>
<comment type="caution">
    <text evidence="1">The sequence shown here is derived from an EMBL/GenBank/DDBJ whole genome shotgun (WGS) entry which is preliminary data.</text>
</comment>
<sequence>MDEFTVDLARLAAEVGDVFAVAGEVDAAVSAGLAAQTMSQTAFGLLCVAMVPPSQTVQTAAVTALRAEAAAYEAVAMNLRNAVTDYEIADTASAARHRALRGRVG</sequence>
<dbReference type="Proteomes" id="UP000722125">
    <property type="component" value="Unassembled WGS sequence"/>
</dbReference>